<name>E9SFW3_RUMAL</name>
<sequence>MSNGVHSFCTYGADGMGALSFFLENLFLSEISGHYDRIPAMDEEVRAVC</sequence>
<dbReference type="Proteomes" id="UP000004259">
    <property type="component" value="Unassembled WGS sequence"/>
</dbReference>
<gene>
    <name evidence="1" type="ORF">CUS_7684</name>
</gene>
<evidence type="ECO:0000313" key="1">
    <source>
        <dbReference type="EMBL" id="EGC01821.1"/>
    </source>
</evidence>
<dbReference type="EMBL" id="ADKM02000122">
    <property type="protein sequence ID" value="EGC01821.1"/>
    <property type="molecule type" value="Genomic_DNA"/>
</dbReference>
<evidence type="ECO:0000313" key="2">
    <source>
        <dbReference type="Proteomes" id="UP000004259"/>
    </source>
</evidence>
<reference evidence="1 2" key="1">
    <citation type="submission" date="2011-02" db="EMBL/GenBank/DDBJ databases">
        <authorList>
            <person name="Nelson K.E."/>
            <person name="Sutton G."/>
            <person name="Torralba M."/>
            <person name="Durkin S."/>
            <person name="Harkins D."/>
            <person name="Montgomery R."/>
            <person name="Ziemer C."/>
            <person name="Klaassens E."/>
            <person name="Ocuiv P."/>
            <person name="Morrison M."/>
        </authorList>
    </citation>
    <scope>NUCLEOTIDE SEQUENCE [LARGE SCALE GENOMIC DNA]</scope>
    <source>
        <strain evidence="1 2">8</strain>
    </source>
</reference>
<proteinExistence type="predicted"/>
<dbReference type="AlphaFoldDB" id="E9SFW3"/>
<dbReference type="STRING" id="246199.CUS_7684"/>
<organism evidence="1 2">
    <name type="scientific">Ruminococcus albus 8</name>
    <dbReference type="NCBI Taxonomy" id="246199"/>
    <lineage>
        <taxon>Bacteria</taxon>
        <taxon>Bacillati</taxon>
        <taxon>Bacillota</taxon>
        <taxon>Clostridia</taxon>
        <taxon>Eubacteriales</taxon>
        <taxon>Oscillospiraceae</taxon>
        <taxon>Ruminococcus</taxon>
    </lineage>
</organism>
<protein>
    <submittedName>
        <fullName evidence="1">Uncharacterized protein</fullName>
    </submittedName>
</protein>
<keyword evidence="2" id="KW-1185">Reference proteome</keyword>
<accession>E9SFW3</accession>
<comment type="caution">
    <text evidence="1">The sequence shown here is derived from an EMBL/GenBank/DDBJ whole genome shotgun (WGS) entry which is preliminary data.</text>
</comment>